<dbReference type="PROSITE" id="PS50106">
    <property type="entry name" value="PDZ"/>
    <property type="match status" value="3"/>
</dbReference>
<dbReference type="GO" id="GO:0097120">
    <property type="term" value="P:receptor localization to synapse"/>
    <property type="evidence" value="ECO:0007669"/>
    <property type="project" value="TreeGrafter"/>
</dbReference>
<evidence type="ECO:0000256" key="3">
    <source>
        <dbReference type="ARBA" id="ARBA00007014"/>
    </source>
</evidence>
<comment type="subcellular location">
    <subcellularLocation>
        <location evidence="2">Cell membrane</location>
    </subcellularLocation>
    <subcellularLocation>
        <location evidence="1">Membrane</location>
        <topology evidence="1">Peripheral membrane protein</topology>
    </subcellularLocation>
</comment>
<dbReference type="GO" id="GO:0031594">
    <property type="term" value="C:neuromuscular junction"/>
    <property type="evidence" value="ECO:0007669"/>
    <property type="project" value="TreeGrafter"/>
</dbReference>
<dbReference type="InterPro" id="IPR001478">
    <property type="entry name" value="PDZ"/>
</dbReference>
<dbReference type="SMART" id="SM00072">
    <property type="entry name" value="GuKc"/>
    <property type="match status" value="1"/>
</dbReference>
<evidence type="ECO:0000256" key="7">
    <source>
        <dbReference type="ARBA" id="ARBA00023136"/>
    </source>
</evidence>
<dbReference type="CDD" id="cd06724">
    <property type="entry name" value="PDZ2_Dlg1-2-4-like"/>
    <property type="match status" value="1"/>
</dbReference>
<dbReference type="CDD" id="cd00071">
    <property type="entry name" value="GMPK"/>
    <property type="match status" value="1"/>
</dbReference>
<feature type="compositionally biased region" description="Polar residues" evidence="8">
    <location>
        <begin position="657"/>
        <end position="668"/>
    </location>
</feature>
<dbReference type="FunFam" id="2.30.42.10:FF:000001">
    <property type="entry name" value="Disks large homolog 1 isoform 2"/>
    <property type="match status" value="1"/>
</dbReference>
<name>A0A7D9HYE3_PARCT</name>
<dbReference type="Pfam" id="PF00625">
    <property type="entry name" value="Guanylate_kin"/>
    <property type="match status" value="1"/>
</dbReference>
<dbReference type="InterPro" id="IPR008145">
    <property type="entry name" value="GK/Ca_channel_bsu"/>
</dbReference>
<dbReference type="PROSITE" id="PS51022">
    <property type="entry name" value="L27"/>
    <property type="match status" value="1"/>
</dbReference>
<dbReference type="Gene3D" id="3.30.63.10">
    <property type="entry name" value="Guanylate Kinase phosphate binding domain"/>
    <property type="match status" value="1"/>
</dbReference>
<dbReference type="PROSITE" id="PS00856">
    <property type="entry name" value="GUANYLATE_KINASE_1"/>
    <property type="match status" value="1"/>
</dbReference>
<dbReference type="GO" id="GO:0098609">
    <property type="term" value="P:cell-cell adhesion"/>
    <property type="evidence" value="ECO:0007669"/>
    <property type="project" value="TreeGrafter"/>
</dbReference>
<dbReference type="GO" id="GO:0019901">
    <property type="term" value="F:protein kinase binding"/>
    <property type="evidence" value="ECO:0007669"/>
    <property type="project" value="TreeGrafter"/>
</dbReference>
<dbReference type="FunFam" id="3.30.63.10:FF:000001">
    <property type="entry name" value="Disks large homolog 1 isoform 2"/>
    <property type="match status" value="1"/>
</dbReference>
<dbReference type="Pfam" id="PF00595">
    <property type="entry name" value="PDZ"/>
    <property type="match status" value="3"/>
</dbReference>
<dbReference type="EMBL" id="CACRXK020002750">
    <property type="protein sequence ID" value="CAB3995860.1"/>
    <property type="molecule type" value="Genomic_DNA"/>
</dbReference>
<dbReference type="SUPFAM" id="SSF101288">
    <property type="entry name" value="L27 domain"/>
    <property type="match status" value="1"/>
</dbReference>
<dbReference type="InterPro" id="IPR027417">
    <property type="entry name" value="P-loop_NTPase"/>
</dbReference>
<evidence type="ECO:0000313" key="10">
    <source>
        <dbReference type="Proteomes" id="UP001152795"/>
    </source>
</evidence>
<evidence type="ECO:0000256" key="6">
    <source>
        <dbReference type="ARBA" id="ARBA00022737"/>
    </source>
</evidence>
<dbReference type="SUPFAM" id="SSF50156">
    <property type="entry name" value="PDZ domain-like"/>
    <property type="match status" value="3"/>
</dbReference>
<dbReference type="FunFam" id="2.30.42.10:FF:000091">
    <property type="entry name" value="disks large homolog 1 isoform X8"/>
    <property type="match status" value="1"/>
</dbReference>
<dbReference type="InterPro" id="IPR020590">
    <property type="entry name" value="Guanylate_kinase_CS"/>
</dbReference>
<protein>
    <submittedName>
        <fullName evidence="9">Disks large homolog 1 isoform X7</fullName>
    </submittedName>
</protein>
<evidence type="ECO:0000256" key="5">
    <source>
        <dbReference type="ARBA" id="ARBA00022475"/>
    </source>
</evidence>
<keyword evidence="5" id="KW-1003">Cell membrane</keyword>
<dbReference type="OrthoDB" id="78824at2759"/>
<dbReference type="InterPro" id="IPR050614">
    <property type="entry name" value="Synaptic_Scaffolding_LAP-MAGUK"/>
</dbReference>
<gene>
    <name evidence="9" type="ORF">PACLA_8A044842</name>
</gene>
<evidence type="ECO:0000313" key="9">
    <source>
        <dbReference type="EMBL" id="CAB3995860.1"/>
    </source>
</evidence>
<dbReference type="InterPro" id="IPR036892">
    <property type="entry name" value="L27_dom_sf"/>
</dbReference>
<dbReference type="GO" id="GO:0043113">
    <property type="term" value="P:receptor clustering"/>
    <property type="evidence" value="ECO:0007669"/>
    <property type="project" value="TreeGrafter"/>
</dbReference>
<keyword evidence="7" id="KW-0472">Membrane</keyword>
<feature type="region of interest" description="Disordered" evidence="8">
    <location>
        <begin position="647"/>
        <end position="670"/>
    </location>
</feature>
<evidence type="ECO:0000256" key="8">
    <source>
        <dbReference type="SAM" id="MobiDB-lite"/>
    </source>
</evidence>
<dbReference type="GO" id="GO:0043005">
    <property type="term" value="C:neuron projection"/>
    <property type="evidence" value="ECO:0007669"/>
    <property type="project" value="TreeGrafter"/>
</dbReference>
<dbReference type="GO" id="GO:0007268">
    <property type="term" value="P:chemical synaptic transmission"/>
    <property type="evidence" value="ECO:0007669"/>
    <property type="project" value="TreeGrafter"/>
</dbReference>
<evidence type="ECO:0000256" key="2">
    <source>
        <dbReference type="ARBA" id="ARBA00004236"/>
    </source>
</evidence>
<sequence>MMPVRKEDAERALQLLEGYHAKLTKPQDQALRSAIERVIRIFQSNLFHSLLDIQEYYETLLTLVDEAKPLDEIEMESREVAKKWENVPSTYNGVQEHADHVSRPPPIISITTEEESFPVPVVQTPTRHDSDELNVGGEFEYEEIILERGTTGLGFSIAGGTDNPHYANDPSIFITKIIGEGAAARDGRLRVKDCILSVNSTSTVNVHHQVAVDALKASSGVITLRVKRPQGQAAADADRHLEITLSKGTKGLGFSIAGGVGNQHIPGDNGIFITKIIEGGAAEYDGRLQIGDKILSVNSASLDNVTHEQAVGILKSSSDTVVLLVYRDSSSFVYEGLSPPHSPVDETVGEEETLSQLSDAQNIPPAYEDVVKDTEPVHETSSENSPSLNGVCESPSPTPVVIVDEEELSREPRTVILTKGPSGLGFNIVGGEDCEGIFISFILAGGVADLSGELRRGDQILSVNSTDLANATHEQAALALKGSGSIVTIVAQYKPEEYNKFEAKIHDLREKLMNTTNSTGSLKTSTKRQLYVSVLYVDSQRFLPANLWGGPLSKKIFPGKIFSGEQPPFWSTKFFRTTALKGGKGFLFFAKSIRNSLHLFSFNLKRAAESKKFSEYKIFPDDTGSFRDGKKRSFNLKKLSFLSKKESENDTSDIDPSCTSNASDSESSYSREEAIMSYEPVVQHELEYARPVIVLGPLKDRINDDLISEFPDKFGSCVPHTTRSRREYEVDGRDYHFVSSREEMERGIQEHHFIEAGQYNDNLYGTSVSSVREVAEKNKHCILDVSGYAIKRLQVAELYPIAVFLKPKSVETLREINKRITEEQAVKTYDRAQKLEQEFAEYFTALVSGDTYSEIYSQVKEIIRQQSGPVIWIPSNEKL</sequence>
<dbReference type="GO" id="GO:0045197">
    <property type="term" value="P:establishment or maintenance of epithelial cell apical/basal polarity"/>
    <property type="evidence" value="ECO:0007669"/>
    <property type="project" value="TreeGrafter"/>
</dbReference>
<dbReference type="PROSITE" id="PS50052">
    <property type="entry name" value="GUANYLATE_KINASE_2"/>
    <property type="match status" value="1"/>
</dbReference>
<evidence type="ECO:0000256" key="4">
    <source>
        <dbReference type="ARBA" id="ARBA00022443"/>
    </source>
</evidence>
<dbReference type="SMART" id="SM00228">
    <property type="entry name" value="PDZ"/>
    <property type="match status" value="3"/>
</dbReference>
<dbReference type="InterPro" id="IPR015143">
    <property type="entry name" value="L27_1"/>
</dbReference>
<accession>A0A7D9HYE3</accession>
<dbReference type="PANTHER" id="PTHR23119:SF51">
    <property type="entry name" value="DISKS LARGE 1 TUMOR SUPPRESSOR PROTEIN"/>
    <property type="match status" value="1"/>
</dbReference>
<comment type="similarity">
    <text evidence="3">Belongs to the MAGUK family.</text>
</comment>
<dbReference type="InterPro" id="IPR008144">
    <property type="entry name" value="Guanylate_kin-like_dom"/>
</dbReference>
<keyword evidence="6" id="KW-0677">Repeat</keyword>
<dbReference type="FunFam" id="3.40.50.300:FF:001402">
    <property type="entry name" value="Discs, large homolog 3 (Drosophila)"/>
    <property type="match status" value="1"/>
</dbReference>
<feature type="region of interest" description="Disordered" evidence="8">
    <location>
        <begin position="373"/>
        <end position="396"/>
    </location>
</feature>
<dbReference type="InterPro" id="IPR004172">
    <property type="entry name" value="L27_dom"/>
</dbReference>
<dbReference type="Gene3D" id="2.30.30.40">
    <property type="entry name" value="SH3 Domains"/>
    <property type="match status" value="1"/>
</dbReference>
<dbReference type="GO" id="GO:0098839">
    <property type="term" value="C:postsynaptic density membrane"/>
    <property type="evidence" value="ECO:0007669"/>
    <property type="project" value="TreeGrafter"/>
</dbReference>
<evidence type="ECO:0000256" key="1">
    <source>
        <dbReference type="ARBA" id="ARBA00004170"/>
    </source>
</evidence>
<dbReference type="GO" id="GO:0016323">
    <property type="term" value="C:basolateral plasma membrane"/>
    <property type="evidence" value="ECO:0007669"/>
    <property type="project" value="TreeGrafter"/>
</dbReference>
<comment type="caution">
    <text evidence="9">The sequence shown here is derived from an EMBL/GenBank/DDBJ whole genome shotgun (WGS) entry which is preliminary data.</text>
</comment>
<dbReference type="CDD" id="cd06795">
    <property type="entry name" value="PDZ3_Dlg1-2-4-like"/>
    <property type="match status" value="1"/>
</dbReference>
<organism evidence="9 10">
    <name type="scientific">Paramuricea clavata</name>
    <name type="common">Red gorgonian</name>
    <name type="synonym">Violescent sea-whip</name>
    <dbReference type="NCBI Taxonomy" id="317549"/>
    <lineage>
        <taxon>Eukaryota</taxon>
        <taxon>Metazoa</taxon>
        <taxon>Cnidaria</taxon>
        <taxon>Anthozoa</taxon>
        <taxon>Octocorallia</taxon>
        <taxon>Malacalcyonacea</taxon>
        <taxon>Plexauridae</taxon>
        <taxon>Paramuricea</taxon>
    </lineage>
</organism>
<keyword evidence="10" id="KW-1185">Reference proteome</keyword>
<keyword evidence="4" id="KW-0728">SH3 domain</keyword>
<dbReference type="InterPro" id="IPR036034">
    <property type="entry name" value="PDZ_sf"/>
</dbReference>
<dbReference type="SMART" id="SM00569">
    <property type="entry name" value="L27"/>
    <property type="match status" value="1"/>
</dbReference>
<dbReference type="CDD" id="cd06723">
    <property type="entry name" value="PDZ1_Dlg1-2-4-like"/>
    <property type="match status" value="1"/>
</dbReference>
<dbReference type="GO" id="GO:0099072">
    <property type="term" value="P:regulation of postsynaptic membrane neurotransmitter receptor levels"/>
    <property type="evidence" value="ECO:0007669"/>
    <property type="project" value="TreeGrafter"/>
</dbReference>
<dbReference type="Gene3D" id="2.30.42.10">
    <property type="match status" value="3"/>
</dbReference>
<dbReference type="PANTHER" id="PTHR23119">
    <property type="entry name" value="DISCS LARGE"/>
    <property type="match status" value="1"/>
</dbReference>
<dbReference type="AlphaFoldDB" id="A0A7D9HYE3"/>
<dbReference type="Proteomes" id="UP001152795">
    <property type="component" value="Unassembled WGS sequence"/>
</dbReference>
<dbReference type="SUPFAM" id="SSF52540">
    <property type="entry name" value="P-loop containing nucleoside triphosphate hydrolases"/>
    <property type="match status" value="1"/>
</dbReference>
<proteinExistence type="inferred from homology"/>
<dbReference type="Gene3D" id="1.10.287.470">
    <property type="entry name" value="Helix hairpin bin"/>
    <property type="match status" value="1"/>
</dbReference>
<reference evidence="9" key="1">
    <citation type="submission" date="2020-04" db="EMBL/GenBank/DDBJ databases">
        <authorList>
            <person name="Alioto T."/>
            <person name="Alioto T."/>
            <person name="Gomez Garrido J."/>
        </authorList>
    </citation>
    <scope>NUCLEOTIDE SEQUENCE</scope>
    <source>
        <strain evidence="9">A484AB</strain>
    </source>
</reference>
<dbReference type="Gene3D" id="3.40.50.300">
    <property type="entry name" value="P-loop containing nucleotide triphosphate hydrolases"/>
    <property type="match status" value="1"/>
</dbReference>
<dbReference type="Pfam" id="PF09058">
    <property type="entry name" value="L27_1"/>
    <property type="match status" value="1"/>
</dbReference>